<reference evidence="3 4" key="1">
    <citation type="journal article" date="2015" name="Antonie Van Leeuwenhoek">
        <title>Prauserella endophytica sp. nov., an endophytic actinobacterium isolated from Tamarix taklamakanensis.</title>
        <authorList>
            <person name="Liu J.M."/>
            <person name="Habden X."/>
            <person name="Guo L."/>
            <person name="Tuo L."/>
            <person name="Jiang Z.K."/>
            <person name="Liu S.W."/>
            <person name="Liu X.F."/>
            <person name="Chen L."/>
            <person name="Li R.F."/>
            <person name="Zhang Y.Q."/>
            <person name="Sun C.H."/>
        </authorList>
    </citation>
    <scope>NUCLEOTIDE SEQUENCE [LARGE SCALE GENOMIC DNA]</scope>
    <source>
        <strain evidence="3 4">CGMCC 4.7182</strain>
    </source>
</reference>
<dbReference type="EMBL" id="SWMS01000025">
    <property type="protein sequence ID" value="TKG62885.1"/>
    <property type="molecule type" value="Genomic_DNA"/>
</dbReference>
<organism evidence="3 4">
    <name type="scientific">Prauserella endophytica</name>
    <dbReference type="NCBI Taxonomy" id="1592324"/>
    <lineage>
        <taxon>Bacteria</taxon>
        <taxon>Bacillati</taxon>
        <taxon>Actinomycetota</taxon>
        <taxon>Actinomycetes</taxon>
        <taxon>Pseudonocardiales</taxon>
        <taxon>Pseudonocardiaceae</taxon>
        <taxon>Prauserella</taxon>
        <taxon>Prauserella coralliicola group</taxon>
    </lineage>
</organism>
<keyword evidence="2" id="KW-0732">Signal</keyword>
<evidence type="ECO:0008006" key="5">
    <source>
        <dbReference type="Google" id="ProtNLM"/>
    </source>
</evidence>
<name>A0ABY2RW31_9PSEU</name>
<evidence type="ECO:0000313" key="3">
    <source>
        <dbReference type="EMBL" id="TKG62885.1"/>
    </source>
</evidence>
<protein>
    <recommendedName>
        <fullName evidence="5">Lipoprotein</fullName>
    </recommendedName>
</protein>
<gene>
    <name evidence="3" type="ORF">FCN18_31265</name>
</gene>
<feature type="chain" id="PRO_5046681772" description="Lipoprotein" evidence="2">
    <location>
        <begin position="20"/>
        <end position="216"/>
    </location>
</feature>
<dbReference type="RefSeq" id="WP_137096764.1">
    <property type="nucleotide sequence ID" value="NZ_SWMS01000025.1"/>
</dbReference>
<dbReference type="PROSITE" id="PS51257">
    <property type="entry name" value="PROKAR_LIPOPROTEIN"/>
    <property type="match status" value="1"/>
</dbReference>
<comment type="caution">
    <text evidence="3">The sequence shown here is derived from an EMBL/GenBank/DDBJ whole genome shotgun (WGS) entry which is preliminary data.</text>
</comment>
<sequence length="216" mass="22773">MRKIMATLALASVAGLGAAACSDNETSGGQRPQPAAAPPQVSPTGSGPDEFDTGIINPWDTNRRGHVPLSVGESFTLPSALGAAGDATFTLTGLRPNPPCDPETASYGENPDNIMALDFRVKTGNDPETKDWLTELFAAPTFKELSPDGVSREPPGRGYLIGCLADVGTDPWSFGQNQAYEVTLETGVSQPQGATLIFQNVNHEYYGGPAGWEITY</sequence>
<dbReference type="Proteomes" id="UP000309992">
    <property type="component" value="Unassembled WGS sequence"/>
</dbReference>
<proteinExistence type="predicted"/>
<feature type="signal peptide" evidence="2">
    <location>
        <begin position="1"/>
        <end position="19"/>
    </location>
</feature>
<evidence type="ECO:0000256" key="1">
    <source>
        <dbReference type="SAM" id="MobiDB-lite"/>
    </source>
</evidence>
<evidence type="ECO:0000256" key="2">
    <source>
        <dbReference type="SAM" id="SignalP"/>
    </source>
</evidence>
<accession>A0ABY2RW31</accession>
<evidence type="ECO:0000313" key="4">
    <source>
        <dbReference type="Proteomes" id="UP000309992"/>
    </source>
</evidence>
<keyword evidence="4" id="KW-1185">Reference proteome</keyword>
<feature type="region of interest" description="Disordered" evidence="1">
    <location>
        <begin position="20"/>
        <end position="56"/>
    </location>
</feature>